<dbReference type="AlphaFoldDB" id="A0A8T1WNZ3"/>
<organism evidence="2 3">
    <name type="scientific">Phytophthora pseudosyringae</name>
    <dbReference type="NCBI Taxonomy" id="221518"/>
    <lineage>
        <taxon>Eukaryota</taxon>
        <taxon>Sar</taxon>
        <taxon>Stramenopiles</taxon>
        <taxon>Oomycota</taxon>
        <taxon>Peronosporomycetes</taxon>
        <taxon>Peronosporales</taxon>
        <taxon>Peronosporaceae</taxon>
        <taxon>Phytophthora</taxon>
    </lineage>
</organism>
<comment type="caution">
    <text evidence="2">The sequence shown here is derived from an EMBL/GenBank/DDBJ whole genome shotgun (WGS) entry which is preliminary data.</text>
</comment>
<keyword evidence="3" id="KW-1185">Reference proteome</keyword>
<evidence type="ECO:0000313" key="3">
    <source>
        <dbReference type="Proteomes" id="UP000694044"/>
    </source>
</evidence>
<keyword evidence="1" id="KW-1133">Transmembrane helix</keyword>
<protein>
    <submittedName>
        <fullName evidence="2">Uncharacterized protein</fullName>
    </submittedName>
</protein>
<keyword evidence="1" id="KW-0812">Transmembrane</keyword>
<feature type="transmembrane region" description="Helical" evidence="1">
    <location>
        <begin position="83"/>
        <end position="108"/>
    </location>
</feature>
<dbReference type="OrthoDB" id="120960at2759"/>
<sequence>MSIVVPVDVPPAFSEDDPTRTYSFKNVKGCSGKYFKEISIAYNAEWAAYWTEDHRVCPPAPPPTLLAKIKRLFRLPNAIMEQIAGCIVVYLPMIIFKLIALLCMPITASITACLFDRSEPVVTLSEFYYWLKRNGFTSDEMKQVKVATKGMTMHAIAHKLTEIRAVEVFFKLQSIEKQKLVIVVLQQSMEAIAKEHEKKFEIFRIIYTAAIFSWGAQDAHRLGDVIAKNGRMCSRGEDARKKADWEQRVASKVNLRVNAVLRCINTIASEGRYSKDDAKMTDLVRTVNRTDSPVDWNEFVAQNRNHENRLLAEIHTAATYVKQFMVYAVVTESYSSRLKRAFWKWLIVLLLVATKLVKVILSFEIDQIADVIDLIADSVTKLAEAPEGLMDMLENGLPVGGGVGDDEDSGFGSLQTNENDVTGAMEANGNDMTEITETNENDVTDAMKGTKLDRDTRLKNKEAQFKEATKYEKVTELVEKQGPAIKTLRNVTRQ</sequence>
<dbReference type="EMBL" id="JAGDFM010000002">
    <property type="protein sequence ID" value="KAG7393693.1"/>
    <property type="molecule type" value="Genomic_DNA"/>
</dbReference>
<reference evidence="2" key="1">
    <citation type="submission" date="2021-02" db="EMBL/GenBank/DDBJ databases">
        <authorList>
            <person name="Palmer J.M."/>
        </authorList>
    </citation>
    <scope>NUCLEOTIDE SEQUENCE</scope>
    <source>
        <strain evidence="2">SCRP734</strain>
    </source>
</reference>
<accession>A0A8T1WNZ3</accession>
<keyword evidence="1" id="KW-0472">Membrane</keyword>
<evidence type="ECO:0000313" key="2">
    <source>
        <dbReference type="EMBL" id="KAG7393693.1"/>
    </source>
</evidence>
<gene>
    <name evidence="2" type="ORF">PHYPSEUDO_004456</name>
</gene>
<name>A0A8T1WNZ3_9STRA</name>
<evidence type="ECO:0000256" key="1">
    <source>
        <dbReference type="SAM" id="Phobius"/>
    </source>
</evidence>
<dbReference type="Proteomes" id="UP000694044">
    <property type="component" value="Unassembled WGS sequence"/>
</dbReference>
<proteinExistence type="predicted"/>